<feature type="compositionally biased region" description="Acidic residues" evidence="1">
    <location>
        <begin position="32"/>
        <end position="41"/>
    </location>
</feature>
<feature type="compositionally biased region" description="Basic and acidic residues" evidence="1">
    <location>
        <begin position="54"/>
        <end position="65"/>
    </location>
</feature>
<feature type="region of interest" description="Disordered" evidence="1">
    <location>
        <begin position="1"/>
        <end position="118"/>
    </location>
</feature>
<feature type="compositionally biased region" description="Acidic residues" evidence="1">
    <location>
        <begin position="94"/>
        <end position="116"/>
    </location>
</feature>
<proteinExistence type="predicted"/>
<comment type="caution">
    <text evidence="2">The sequence shown here is derived from an EMBL/GenBank/DDBJ whole genome shotgun (WGS) entry which is preliminary data.</text>
</comment>
<dbReference type="Proteomes" id="UP000037696">
    <property type="component" value="Unassembled WGS sequence"/>
</dbReference>
<organism evidence="2 3">
    <name type="scientific">Penicillium nordicum</name>
    <dbReference type="NCBI Taxonomy" id="229535"/>
    <lineage>
        <taxon>Eukaryota</taxon>
        <taxon>Fungi</taxon>
        <taxon>Dikarya</taxon>
        <taxon>Ascomycota</taxon>
        <taxon>Pezizomycotina</taxon>
        <taxon>Eurotiomycetes</taxon>
        <taxon>Eurotiomycetidae</taxon>
        <taxon>Eurotiales</taxon>
        <taxon>Aspergillaceae</taxon>
        <taxon>Penicillium</taxon>
    </lineage>
</organism>
<dbReference type="AlphaFoldDB" id="A0A0M8P1R4"/>
<reference evidence="2 3" key="1">
    <citation type="submission" date="2015-08" db="EMBL/GenBank/DDBJ databases">
        <title>Genome sequencing of Penicillium nordicum.</title>
        <authorList>
            <person name="Nguyen H.D."/>
            <person name="Seifert K.A."/>
        </authorList>
    </citation>
    <scope>NUCLEOTIDE SEQUENCE [LARGE SCALE GENOMIC DNA]</scope>
    <source>
        <strain evidence="2 3">DAOMC 185683</strain>
    </source>
</reference>
<protein>
    <submittedName>
        <fullName evidence="2">Uncharacterized protein</fullName>
    </submittedName>
</protein>
<feature type="compositionally biased region" description="Basic and acidic residues" evidence="1">
    <location>
        <begin position="17"/>
        <end position="27"/>
    </location>
</feature>
<keyword evidence="3" id="KW-1185">Reference proteome</keyword>
<evidence type="ECO:0000313" key="3">
    <source>
        <dbReference type="Proteomes" id="UP000037696"/>
    </source>
</evidence>
<name>A0A0M8P1R4_9EURO</name>
<accession>A0A0M8P1R4</accession>
<dbReference type="EMBL" id="LHQQ01000083">
    <property type="protein sequence ID" value="KOS43368.1"/>
    <property type="molecule type" value="Genomic_DNA"/>
</dbReference>
<dbReference type="STRING" id="229535.A0A0M8P1R4"/>
<evidence type="ECO:0000256" key="1">
    <source>
        <dbReference type="SAM" id="MobiDB-lite"/>
    </source>
</evidence>
<evidence type="ECO:0000313" key="2">
    <source>
        <dbReference type="EMBL" id="KOS43368.1"/>
    </source>
</evidence>
<sequence>MSPSQPEYSSEDEDHEMLDYPETHDSGSEFLMSEDDTDSTDAEPNGSATDPENNSEHSPEDHDTESIPGIDDPSRDNALASPEYTDLYSLNDLVESDLEESEDDEENEDNDTEDNDDERKALLAQYFPRTTLDLDKESKDVCLARFNQRLGSILEFLAAKADEIASGKSGKRWIGGDFAQSLGKFSPEEVLEIFEYVIPESTRVMLGSAELTPEHILALPIVDTSLDLPGVYLIAFLKTSGELPQLSGGEFSDGESTNSTDTMDQQSWAASGLYGGSSLKSVSKRCVDHLMVLYCYANINKVVPSYRQVCVFPTGLEMFDDLLRMDINWMARLLEQAIILLLDIYTPCKDLKLRETIGYTQEMYLEALERCKIPLRLLVDGYATIVLPKNPEPTHGIATLMEPKRNRYTIARLVMCINLCTLLIARPLCSTVSVQGPPQDHVAIVQ</sequence>
<dbReference type="OrthoDB" id="4357639at2759"/>
<gene>
    <name evidence="2" type="ORF">ACN38_g5761</name>
</gene>